<dbReference type="RefSeq" id="WP_308448425.1">
    <property type="nucleotide sequence ID" value="NZ_JAJEQC010000001.1"/>
</dbReference>
<dbReference type="EMBL" id="JAJEQC010000001">
    <property type="protein sequence ID" value="MCC2135817.1"/>
    <property type="molecule type" value="Genomic_DNA"/>
</dbReference>
<evidence type="ECO:0000259" key="3">
    <source>
        <dbReference type="Pfam" id="PF01156"/>
    </source>
</evidence>
<dbReference type="Proteomes" id="UP001199424">
    <property type="component" value="Unassembled WGS sequence"/>
</dbReference>
<comment type="caution">
    <text evidence="4">The sequence shown here is derived from an EMBL/GenBank/DDBJ whole genome shotgun (WGS) entry which is preliminary data.</text>
</comment>
<name>A0AAE3AGH2_9FIRM</name>
<evidence type="ECO:0000313" key="5">
    <source>
        <dbReference type="Proteomes" id="UP001199424"/>
    </source>
</evidence>
<evidence type="ECO:0000313" key="4">
    <source>
        <dbReference type="EMBL" id="MCC2135817.1"/>
    </source>
</evidence>
<dbReference type="PANTHER" id="PTHR12304">
    <property type="entry name" value="INOSINE-URIDINE PREFERRING NUCLEOSIDE HYDROLASE"/>
    <property type="match status" value="1"/>
</dbReference>
<keyword evidence="1 4" id="KW-0378">Hydrolase</keyword>
<sequence length="309" mass="35213">MNWTVPNTESLLRRLTKPKGKIDVVLDTDTYNELDDQFALSYMMKNSDKLNVKALYAAPFLNDKSVSPKDGMEKSYDEILKLLTLLKREDLKSVTFKGSETYLTDEDKPVLSPAAEDLAKRAMDYTPEKPLYVVAIGAITNVASALLLKPEIRDRIVLVWLGGNALHWPDNREFNMYQDIAAGRIVFGCGAALVQLPCAGVVSGFSVSEPEFKDYFLGKNELCDYLAHYAIEEGRRWAQAETWSRVIWDVTAVAWLLDGEFMDDTLLHSPIPQYDDTWTPSNTRHFMRYVYSIHRDVLLKDLVQKLTEK</sequence>
<accession>A0AAE3AGH2</accession>
<feature type="domain" description="Inosine/uridine-preferring nucleoside hydrolase" evidence="3">
    <location>
        <begin position="24"/>
        <end position="263"/>
    </location>
</feature>
<reference evidence="4" key="1">
    <citation type="submission" date="2021-10" db="EMBL/GenBank/DDBJ databases">
        <title>Anaerobic single-cell dispensing facilitates the cultivation of human gut bacteria.</title>
        <authorList>
            <person name="Afrizal A."/>
        </authorList>
    </citation>
    <scope>NUCLEOTIDE SEQUENCE</scope>
    <source>
        <strain evidence="4">CLA-AA-H250</strain>
    </source>
</reference>
<dbReference type="InterPro" id="IPR001910">
    <property type="entry name" value="Inosine/uridine_hydrolase_dom"/>
</dbReference>
<evidence type="ECO:0000256" key="2">
    <source>
        <dbReference type="ARBA" id="ARBA00023295"/>
    </source>
</evidence>
<dbReference type="AlphaFoldDB" id="A0AAE3AGH2"/>
<protein>
    <submittedName>
        <fullName evidence="4">Nucleoside hydrolase</fullName>
    </submittedName>
</protein>
<dbReference type="SUPFAM" id="SSF53590">
    <property type="entry name" value="Nucleoside hydrolase"/>
    <property type="match status" value="1"/>
</dbReference>
<dbReference type="InterPro" id="IPR023186">
    <property type="entry name" value="IUNH"/>
</dbReference>
<dbReference type="GO" id="GO:0006152">
    <property type="term" value="P:purine nucleoside catabolic process"/>
    <property type="evidence" value="ECO:0007669"/>
    <property type="project" value="TreeGrafter"/>
</dbReference>
<proteinExistence type="predicted"/>
<keyword evidence="5" id="KW-1185">Reference proteome</keyword>
<gene>
    <name evidence="4" type="ORF">LKD31_02140</name>
</gene>
<keyword evidence="2" id="KW-0326">Glycosidase</keyword>
<dbReference type="Gene3D" id="3.90.245.10">
    <property type="entry name" value="Ribonucleoside hydrolase-like"/>
    <property type="match status" value="1"/>
</dbReference>
<dbReference type="Pfam" id="PF01156">
    <property type="entry name" value="IU_nuc_hydro"/>
    <property type="match status" value="1"/>
</dbReference>
<evidence type="ECO:0000256" key="1">
    <source>
        <dbReference type="ARBA" id="ARBA00022801"/>
    </source>
</evidence>
<organism evidence="4 5">
    <name type="scientific">Hominenteromicrobium mulieris</name>
    <dbReference type="NCBI Taxonomy" id="2885357"/>
    <lineage>
        <taxon>Bacteria</taxon>
        <taxon>Bacillati</taxon>
        <taxon>Bacillota</taxon>
        <taxon>Clostridia</taxon>
        <taxon>Eubacteriales</taxon>
        <taxon>Oscillospiraceae</taxon>
        <taxon>Hominenteromicrobium</taxon>
    </lineage>
</organism>
<dbReference type="GO" id="GO:0005829">
    <property type="term" value="C:cytosol"/>
    <property type="evidence" value="ECO:0007669"/>
    <property type="project" value="TreeGrafter"/>
</dbReference>
<dbReference type="PANTHER" id="PTHR12304:SF4">
    <property type="entry name" value="URIDINE NUCLEOSIDASE"/>
    <property type="match status" value="1"/>
</dbReference>
<dbReference type="InterPro" id="IPR036452">
    <property type="entry name" value="Ribo_hydro-like"/>
</dbReference>
<dbReference type="GO" id="GO:0008477">
    <property type="term" value="F:purine nucleosidase activity"/>
    <property type="evidence" value="ECO:0007669"/>
    <property type="project" value="TreeGrafter"/>
</dbReference>